<dbReference type="InterPro" id="IPR045747">
    <property type="entry name" value="CRISPR-assoc_prot_Cas6_N_sf"/>
</dbReference>
<dbReference type="Gene3D" id="3.30.70.1890">
    <property type="match status" value="1"/>
</dbReference>
<name>A0A1V9E1K2_9BACT</name>
<proteinExistence type="predicted"/>
<protein>
    <submittedName>
        <fullName evidence="1">Uncharacterized protein</fullName>
    </submittedName>
</protein>
<comment type="caution">
    <text evidence="1">The sequence shown here is derived from an EMBL/GenBank/DDBJ whole genome shotgun (WGS) entry which is preliminary data.</text>
</comment>
<evidence type="ECO:0000313" key="1">
    <source>
        <dbReference type="EMBL" id="OQP39941.1"/>
    </source>
</evidence>
<organism evidence="1 2">
    <name type="scientific">Niastella yeongjuensis</name>
    <dbReference type="NCBI Taxonomy" id="354355"/>
    <lineage>
        <taxon>Bacteria</taxon>
        <taxon>Pseudomonadati</taxon>
        <taxon>Bacteroidota</taxon>
        <taxon>Chitinophagia</taxon>
        <taxon>Chitinophagales</taxon>
        <taxon>Chitinophagaceae</taxon>
        <taxon>Niastella</taxon>
    </lineage>
</organism>
<keyword evidence="2" id="KW-1185">Reference proteome</keyword>
<accession>A0A1V9E1K2</accession>
<dbReference type="AlphaFoldDB" id="A0A1V9E1K2"/>
<dbReference type="OrthoDB" id="956004at2"/>
<gene>
    <name evidence="1" type="ORF">A4H97_17135</name>
</gene>
<reference evidence="2" key="1">
    <citation type="submission" date="2016-04" db="EMBL/GenBank/DDBJ databases">
        <authorList>
            <person name="Chen L."/>
            <person name="Zhuang W."/>
            <person name="Wang G."/>
        </authorList>
    </citation>
    <scope>NUCLEOTIDE SEQUENCE [LARGE SCALE GENOMIC DNA]</scope>
    <source>
        <strain evidence="2">17621</strain>
    </source>
</reference>
<dbReference type="CDD" id="cd21140">
    <property type="entry name" value="Cas6_I-like"/>
    <property type="match status" value="1"/>
</dbReference>
<evidence type="ECO:0000313" key="2">
    <source>
        <dbReference type="Proteomes" id="UP000192610"/>
    </source>
</evidence>
<dbReference type="EMBL" id="LVXG01000078">
    <property type="protein sequence ID" value="OQP39941.1"/>
    <property type="molecule type" value="Genomic_DNA"/>
</dbReference>
<sequence>MRLYLQVTRNSKPIGFNYQSYLTGAIHKWLGNNEHHGLLSLYSFSWFENATVKNNDGIMLNDNSYFFISAYKEELIKQIIHGIMKDPSICFGSEVAEIQIKDTPLFATTERFLIGSPVFIKRRFDNNLKHITFDHAQCNDYLTESLQKKLKAANLPFENIKVKFDTSYTSPKTKLIKYKVR</sequence>
<dbReference type="Proteomes" id="UP000192610">
    <property type="component" value="Unassembled WGS sequence"/>
</dbReference>
<dbReference type="RefSeq" id="WP_133054084.1">
    <property type="nucleotide sequence ID" value="NZ_FOCZ01000003.1"/>
</dbReference>